<dbReference type="Proteomes" id="UP000887565">
    <property type="component" value="Unplaced"/>
</dbReference>
<keyword evidence="6 9" id="KW-0418">Kinase</keyword>
<dbReference type="EC" id="2.7.1.12" evidence="3 9"/>
<comment type="pathway">
    <text evidence="1 9">Carbohydrate acid metabolism; D-gluconate degradation.</text>
</comment>
<keyword evidence="7 9" id="KW-0067">ATP-binding</keyword>
<evidence type="ECO:0000313" key="10">
    <source>
        <dbReference type="Proteomes" id="UP000887565"/>
    </source>
</evidence>
<dbReference type="InterPro" id="IPR027417">
    <property type="entry name" value="P-loop_NTPase"/>
</dbReference>
<comment type="similarity">
    <text evidence="2 9">Belongs to the gluconokinase GntK/GntV family.</text>
</comment>
<evidence type="ECO:0000256" key="8">
    <source>
        <dbReference type="ARBA" id="ARBA00048090"/>
    </source>
</evidence>
<dbReference type="WBParaSite" id="nRc.2.0.1.t16088-RA">
    <property type="protein sequence ID" value="nRc.2.0.1.t16088-RA"/>
    <property type="gene ID" value="nRc.2.0.1.g16088"/>
</dbReference>
<dbReference type="PANTHER" id="PTHR43442">
    <property type="entry name" value="GLUCONOKINASE-RELATED"/>
    <property type="match status" value="1"/>
</dbReference>
<evidence type="ECO:0000256" key="2">
    <source>
        <dbReference type="ARBA" id="ARBA00008420"/>
    </source>
</evidence>
<evidence type="ECO:0000256" key="3">
    <source>
        <dbReference type="ARBA" id="ARBA00012054"/>
    </source>
</evidence>
<keyword evidence="5 9" id="KW-0547">Nucleotide-binding</keyword>
<dbReference type="NCBIfam" id="TIGR01313">
    <property type="entry name" value="therm_gnt_kin"/>
    <property type="match status" value="1"/>
</dbReference>
<dbReference type="OMA" id="HFIYLRA"/>
<reference evidence="11" key="1">
    <citation type="submission" date="2022-11" db="UniProtKB">
        <authorList>
            <consortium name="WormBaseParasite"/>
        </authorList>
    </citation>
    <scope>IDENTIFICATION</scope>
</reference>
<dbReference type="InterPro" id="IPR006001">
    <property type="entry name" value="Therm_gnt_kin"/>
</dbReference>
<dbReference type="CDD" id="cd02021">
    <property type="entry name" value="GntK"/>
    <property type="match status" value="1"/>
</dbReference>
<proteinExistence type="inferred from homology"/>
<evidence type="ECO:0000256" key="7">
    <source>
        <dbReference type="ARBA" id="ARBA00022840"/>
    </source>
</evidence>
<dbReference type="GO" id="GO:0046316">
    <property type="term" value="F:gluconokinase activity"/>
    <property type="evidence" value="ECO:0007669"/>
    <property type="project" value="UniProtKB-EC"/>
</dbReference>
<evidence type="ECO:0000313" key="11">
    <source>
        <dbReference type="WBParaSite" id="nRc.2.0.1.t16088-RA"/>
    </source>
</evidence>
<keyword evidence="4 9" id="KW-0808">Transferase</keyword>
<dbReference type="Gene3D" id="3.40.50.300">
    <property type="entry name" value="P-loop containing nucleotide triphosphate hydrolases"/>
    <property type="match status" value="1"/>
</dbReference>
<dbReference type="GO" id="GO:0005524">
    <property type="term" value="F:ATP binding"/>
    <property type="evidence" value="ECO:0007669"/>
    <property type="project" value="UniProtKB-KW"/>
</dbReference>
<dbReference type="SUPFAM" id="SSF52540">
    <property type="entry name" value="P-loop containing nucleoside triphosphate hydrolases"/>
    <property type="match status" value="1"/>
</dbReference>
<dbReference type="GO" id="GO:0005975">
    <property type="term" value="P:carbohydrate metabolic process"/>
    <property type="evidence" value="ECO:0007669"/>
    <property type="project" value="InterPro"/>
</dbReference>
<accession>A0A915IPH2</accession>
<evidence type="ECO:0000256" key="1">
    <source>
        <dbReference type="ARBA" id="ARBA00004875"/>
    </source>
</evidence>
<keyword evidence="10" id="KW-1185">Reference proteome</keyword>
<evidence type="ECO:0000256" key="6">
    <source>
        <dbReference type="ARBA" id="ARBA00022777"/>
    </source>
</evidence>
<name>A0A915IPH2_ROMCU</name>
<comment type="catalytic activity">
    <reaction evidence="8 9">
        <text>D-gluconate + ATP = 6-phospho-D-gluconate + ADP + H(+)</text>
        <dbReference type="Rhea" id="RHEA:19433"/>
        <dbReference type="ChEBI" id="CHEBI:15378"/>
        <dbReference type="ChEBI" id="CHEBI:18391"/>
        <dbReference type="ChEBI" id="CHEBI:30616"/>
        <dbReference type="ChEBI" id="CHEBI:58759"/>
        <dbReference type="ChEBI" id="CHEBI:456216"/>
        <dbReference type="EC" id="2.7.1.12"/>
    </reaction>
</comment>
<protein>
    <recommendedName>
        <fullName evidence="3 9">Gluconokinase</fullName>
        <ecNumber evidence="3 9">2.7.1.12</ecNumber>
    </recommendedName>
</protein>
<evidence type="ECO:0000256" key="5">
    <source>
        <dbReference type="ARBA" id="ARBA00022741"/>
    </source>
</evidence>
<evidence type="ECO:0000256" key="9">
    <source>
        <dbReference type="RuleBase" id="RU363066"/>
    </source>
</evidence>
<dbReference type="GO" id="GO:0005737">
    <property type="term" value="C:cytoplasm"/>
    <property type="evidence" value="ECO:0007669"/>
    <property type="project" value="TreeGrafter"/>
</dbReference>
<dbReference type="PANTHER" id="PTHR43442:SF3">
    <property type="entry name" value="GLUCONOKINASE-RELATED"/>
    <property type="match status" value="1"/>
</dbReference>
<sequence length="166" mass="19076">MGVSCCGKTTIGKELARRLAKLDYRFFDGDDFHSSENIAKMSNGLPLNDEDRKPWLECLSNLIEENVLQSRNVILACSSLKRSYRSILNRHCSCCFVHLKIDVEEAKRRILARKSHFFVVKLIEDQFQNFEDIDQSEKINFLVIDGSQSADLICSEILNELKLSDK</sequence>
<dbReference type="InterPro" id="IPR031322">
    <property type="entry name" value="Shikimate/glucono_kinase"/>
</dbReference>
<dbReference type="AlphaFoldDB" id="A0A915IPH2"/>
<dbReference type="Pfam" id="PF01202">
    <property type="entry name" value="SKI"/>
    <property type="match status" value="1"/>
</dbReference>
<evidence type="ECO:0000256" key="4">
    <source>
        <dbReference type="ARBA" id="ARBA00022679"/>
    </source>
</evidence>
<organism evidence="10 11">
    <name type="scientific">Romanomermis culicivorax</name>
    <name type="common">Nematode worm</name>
    <dbReference type="NCBI Taxonomy" id="13658"/>
    <lineage>
        <taxon>Eukaryota</taxon>
        <taxon>Metazoa</taxon>
        <taxon>Ecdysozoa</taxon>
        <taxon>Nematoda</taxon>
        <taxon>Enoplea</taxon>
        <taxon>Dorylaimia</taxon>
        <taxon>Mermithida</taxon>
        <taxon>Mermithoidea</taxon>
        <taxon>Mermithidae</taxon>
        <taxon>Romanomermis</taxon>
    </lineage>
</organism>